<dbReference type="Proteomes" id="UP000008206">
    <property type="component" value="Chromosome"/>
</dbReference>
<keyword evidence="2" id="KW-1185">Reference proteome</keyword>
<dbReference type="HOGENOM" id="CLU_171088_0_0_3"/>
<dbReference type="EMBL" id="CP002198">
    <property type="protein sequence ID" value="ADN13898.1"/>
    <property type="molecule type" value="Genomic_DNA"/>
</dbReference>
<proteinExistence type="predicted"/>
<dbReference type="RefSeq" id="WP_013322004.1">
    <property type="nucleotide sequence ID" value="NC_014501.1"/>
</dbReference>
<sequence length="95" mass="10848">MSPIPVEQRQEKIVYSSLPLAVYRELAAHLEQIEGLTTELMPQTSEQFDYYQSQIGGLLINYPASLNSGCTEQIEKILNYYAHRYGSYQRQSISG</sequence>
<dbReference type="KEGG" id="cyj:Cyan7822_1914"/>
<dbReference type="AlphaFoldDB" id="E0UAP6"/>
<reference evidence="2" key="1">
    <citation type="journal article" date="2011" name="MBio">
        <title>Novel metabolic attributes of the genus Cyanothece, comprising a group of unicellular nitrogen-fixing Cyanobacteria.</title>
        <authorList>
            <person name="Bandyopadhyay A."/>
            <person name="Elvitigala T."/>
            <person name="Welsh E."/>
            <person name="Stockel J."/>
            <person name="Liberton M."/>
            <person name="Min H."/>
            <person name="Sherman L.A."/>
            <person name="Pakrasi H.B."/>
        </authorList>
    </citation>
    <scope>NUCLEOTIDE SEQUENCE [LARGE SCALE GENOMIC DNA]</scope>
    <source>
        <strain evidence="2">PCC 7822</strain>
    </source>
</reference>
<dbReference type="OrthoDB" id="514866at2"/>
<accession>E0UAP6</accession>
<evidence type="ECO:0000313" key="2">
    <source>
        <dbReference type="Proteomes" id="UP000008206"/>
    </source>
</evidence>
<gene>
    <name evidence="1" type="ordered locus">Cyan7822_1914</name>
</gene>
<dbReference type="eggNOG" id="ENOG50331IB">
    <property type="taxonomic scope" value="Bacteria"/>
</dbReference>
<name>E0UAP6_GLOV7</name>
<dbReference type="STRING" id="497965.Cyan7822_1914"/>
<evidence type="ECO:0000313" key="1">
    <source>
        <dbReference type="EMBL" id="ADN13898.1"/>
    </source>
</evidence>
<protein>
    <submittedName>
        <fullName evidence="1">Uncharacterized protein</fullName>
    </submittedName>
</protein>
<organism evidence="1 2">
    <name type="scientific">Gloeothece verrucosa (strain PCC 7822)</name>
    <name type="common">Cyanothece sp. (strain PCC 7822)</name>
    <dbReference type="NCBI Taxonomy" id="497965"/>
    <lineage>
        <taxon>Bacteria</taxon>
        <taxon>Bacillati</taxon>
        <taxon>Cyanobacteriota</taxon>
        <taxon>Cyanophyceae</taxon>
        <taxon>Oscillatoriophycideae</taxon>
        <taxon>Chroococcales</taxon>
        <taxon>Aphanothecaceae</taxon>
        <taxon>Gloeothece</taxon>
        <taxon>Gloeothece verrucosa</taxon>
    </lineage>
</organism>